<feature type="compositionally biased region" description="Polar residues" evidence="1">
    <location>
        <begin position="36"/>
        <end position="47"/>
    </location>
</feature>
<feature type="compositionally biased region" description="Polar residues" evidence="1">
    <location>
        <begin position="18"/>
        <end position="28"/>
    </location>
</feature>
<feature type="region of interest" description="Disordered" evidence="1">
    <location>
        <begin position="18"/>
        <end position="88"/>
    </location>
</feature>
<dbReference type="EMBL" id="JANPWB010000004">
    <property type="protein sequence ID" value="KAJ1192057.1"/>
    <property type="molecule type" value="Genomic_DNA"/>
</dbReference>
<accession>A0AAV7UTZ4</accession>
<dbReference type="AlphaFoldDB" id="A0AAV7UTZ4"/>
<evidence type="ECO:0000313" key="2">
    <source>
        <dbReference type="EMBL" id="KAJ1192057.1"/>
    </source>
</evidence>
<sequence>MRAWSQSKPLLVCRVSHPCQSPPSTQGVVCSEPGLQITQGHGSSATCRPSGSGGSREPPGQKWEPPADVQGGGPRISAAPSAHPAIEGGHLTYPLRRCPWSKAHRSTELSPQAAISIRGQTMPRDLRVFKKC</sequence>
<protein>
    <submittedName>
        <fullName evidence="2">Uncharacterized protein</fullName>
    </submittedName>
</protein>
<proteinExistence type="predicted"/>
<dbReference type="Proteomes" id="UP001066276">
    <property type="component" value="Chromosome 2_2"/>
</dbReference>
<gene>
    <name evidence="2" type="ORF">NDU88_001369</name>
</gene>
<keyword evidence="3" id="KW-1185">Reference proteome</keyword>
<name>A0AAV7UTZ4_PLEWA</name>
<reference evidence="2" key="1">
    <citation type="journal article" date="2022" name="bioRxiv">
        <title>Sequencing and chromosome-scale assembly of the giantPleurodeles waltlgenome.</title>
        <authorList>
            <person name="Brown T."/>
            <person name="Elewa A."/>
            <person name="Iarovenko S."/>
            <person name="Subramanian E."/>
            <person name="Araus A.J."/>
            <person name="Petzold A."/>
            <person name="Susuki M."/>
            <person name="Suzuki K.-i.T."/>
            <person name="Hayashi T."/>
            <person name="Toyoda A."/>
            <person name="Oliveira C."/>
            <person name="Osipova E."/>
            <person name="Leigh N.D."/>
            <person name="Simon A."/>
            <person name="Yun M.H."/>
        </authorList>
    </citation>
    <scope>NUCLEOTIDE SEQUENCE</scope>
    <source>
        <strain evidence="2">20211129_DDA</strain>
        <tissue evidence="2">Liver</tissue>
    </source>
</reference>
<evidence type="ECO:0000256" key="1">
    <source>
        <dbReference type="SAM" id="MobiDB-lite"/>
    </source>
</evidence>
<organism evidence="2 3">
    <name type="scientific">Pleurodeles waltl</name>
    <name type="common">Iberian ribbed newt</name>
    <dbReference type="NCBI Taxonomy" id="8319"/>
    <lineage>
        <taxon>Eukaryota</taxon>
        <taxon>Metazoa</taxon>
        <taxon>Chordata</taxon>
        <taxon>Craniata</taxon>
        <taxon>Vertebrata</taxon>
        <taxon>Euteleostomi</taxon>
        <taxon>Amphibia</taxon>
        <taxon>Batrachia</taxon>
        <taxon>Caudata</taxon>
        <taxon>Salamandroidea</taxon>
        <taxon>Salamandridae</taxon>
        <taxon>Pleurodelinae</taxon>
        <taxon>Pleurodeles</taxon>
    </lineage>
</organism>
<evidence type="ECO:0000313" key="3">
    <source>
        <dbReference type="Proteomes" id="UP001066276"/>
    </source>
</evidence>
<comment type="caution">
    <text evidence="2">The sequence shown here is derived from an EMBL/GenBank/DDBJ whole genome shotgun (WGS) entry which is preliminary data.</text>
</comment>